<sequence length="37" mass="4593">LRLCKTFLTVYRCRRRFDIGESSFCLRFLLKSCWSMR</sequence>
<protein>
    <submittedName>
        <fullName evidence="1">IS6 family transposase</fullName>
    </submittedName>
</protein>
<name>A0A0N4WC59_HAEPC</name>
<accession>A0A0N4WC59</accession>
<dbReference type="WBParaSite" id="HPLM_0000807601-mRNA-1">
    <property type="protein sequence ID" value="HPLM_0000807601-mRNA-1"/>
    <property type="gene ID" value="HPLM_0000807601"/>
</dbReference>
<dbReference type="AlphaFoldDB" id="A0A0N4WC59"/>
<reference evidence="1" key="1">
    <citation type="submission" date="2017-02" db="UniProtKB">
        <authorList>
            <consortium name="WormBaseParasite"/>
        </authorList>
    </citation>
    <scope>IDENTIFICATION</scope>
</reference>
<evidence type="ECO:0000313" key="1">
    <source>
        <dbReference type="WBParaSite" id="HPLM_0000807601-mRNA-1"/>
    </source>
</evidence>
<organism evidence="1">
    <name type="scientific">Haemonchus placei</name>
    <name type="common">Barber's pole worm</name>
    <dbReference type="NCBI Taxonomy" id="6290"/>
    <lineage>
        <taxon>Eukaryota</taxon>
        <taxon>Metazoa</taxon>
        <taxon>Ecdysozoa</taxon>
        <taxon>Nematoda</taxon>
        <taxon>Chromadorea</taxon>
        <taxon>Rhabditida</taxon>
        <taxon>Rhabditina</taxon>
        <taxon>Rhabditomorpha</taxon>
        <taxon>Strongyloidea</taxon>
        <taxon>Trichostrongylidae</taxon>
        <taxon>Haemonchus</taxon>
    </lineage>
</organism>
<proteinExistence type="predicted"/>